<evidence type="ECO:0000313" key="2">
    <source>
        <dbReference type="EMBL" id="CAD6263665.1"/>
    </source>
</evidence>
<dbReference type="AlphaFoldDB" id="A0A811QWU0"/>
<evidence type="ECO:0000313" key="3">
    <source>
        <dbReference type="Proteomes" id="UP000604825"/>
    </source>
</evidence>
<sequence>MPLVQPCHARSPTTLTRGVDSPPDCPGLSPTAPSLTTTDGDDTPENVYLERLDLDTVRPLVPRSLGGVEPRASRICKALADGVCWGLLDELCHRNGLPLSGFASLPDDLKGAVLDKLTDGKVLARMECVSSELRLFVAERDHELWKTLYKALPARQRRGWWRRWWFFPDAESSDEEQETAPSLTTTAQS</sequence>
<reference evidence="2" key="1">
    <citation type="submission" date="2020-10" db="EMBL/GenBank/DDBJ databases">
        <authorList>
            <person name="Han B."/>
            <person name="Lu T."/>
            <person name="Zhao Q."/>
            <person name="Huang X."/>
            <person name="Zhao Y."/>
        </authorList>
    </citation>
    <scope>NUCLEOTIDE SEQUENCE</scope>
</reference>
<keyword evidence="3" id="KW-1185">Reference proteome</keyword>
<name>A0A811QWU0_9POAL</name>
<gene>
    <name evidence="2" type="ORF">NCGR_LOCUS46970</name>
</gene>
<dbReference type="InterPro" id="IPR036047">
    <property type="entry name" value="F-box-like_dom_sf"/>
</dbReference>
<dbReference type="EMBL" id="CAJGYO010000012">
    <property type="protein sequence ID" value="CAD6263665.1"/>
    <property type="molecule type" value="Genomic_DNA"/>
</dbReference>
<dbReference type="PANTHER" id="PTHR34791">
    <property type="entry name" value="OS02G0272100 PROTEIN"/>
    <property type="match status" value="1"/>
</dbReference>
<evidence type="ECO:0000256" key="1">
    <source>
        <dbReference type="SAM" id="MobiDB-lite"/>
    </source>
</evidence>
<dbReference type="Proteomes" id="UP000604825">
    <property type="component" value="Unassembled WGS sequence"/>
</dbReference>
<feature type="region of interest" description="Disordered" evidence="1">
    <location>
        <begin position="1"/>
        <end position="44"/>
    </location>
</feature>
<organism evidence="2 3">
    <name type="scientific">Miscanthus lutarioriparius</name>
    <dbReference type="NCBI Taxonomy" id="422564"/>
    <lineage>
        <taxon>Eukaryota</taxon>
        <taxon>Viridiplantae</taxon>
        <taxon>Streptophyta</taxon>
        <taxon>Embryophyta</taxon>
        <taxon>Tracheophyta</taxon>
        <taxon>Spermatophyta</taxon>
        <taxon>Magnoliopsida</taxon>
        <taxon>Liliopsida</taxon>
        <taxon>Poales</taxon>
        <taxon>Poaceae</taxon>
        <taxon>PACMAD clade</taxon>
        <taxon>Panicoideae</taxon>
        <taxon>Andropogonodae</taxon>
        <taxon>Andropogoneae</taxon>
        <taxon>Saccharinae</taxon>
        <taxon>Miscanthus</taxon>
    </lineage>
</organism>
<dbReference type="PANTHER" id="PTHR34791:SF4">
    <property type="entry name" value="F-BOX DOMAIN CONTAINING PROTEIN"/>
    <property type="match status" value="1"/>
</dbReference>
<comment type="caution">
    <text evidence="2">The sequence shown here is derived from an EMBL/GenBank/DDBJ whole genome shotgun (WGS) entry which is preliminary data.</text>
</comment>
<protein>
    <recommendedName>
        <fullName evidence="4">F-box domain-containing protein</fullName>
    </recommendedName>
</protein>
<dbReference type="SUPFAM" id="SSF81383">
    <property type="entry name" value="F-box domain"/>
    <property type="match status" value="1"/>
</dbReference>
<proteinExistence type="predicted"/>
<evidence type="ECO:0008006" key="4">
    <source>
        <dbReference type="Google" id="ProtNLM"/>
    </source>
</evidence>
<accession>A0A811QWU0</accession>
<dbReference type="OrthoDB" id="101791at2759"/>